<organism evidence="1 2">
    <name type="scientific">Salinimicrobium marinum</name>
    <dbReference type="NCBI Taxonomy" id="680283"/>
    <lineage>
        <taxon>Bacteria</taxon>
        <taxon>Pseudomonadati</taxon>
        <taxon>Bacteroidota</taxon>
        <taxon>Flavobacteriia</taxon>
        <taxon>Flavobacteriales</taxon>
        <taxon>Flavobacteriaceae</taxon>
        <taxon>Salinimicrobium</taxon>
    </lineage>
</organism>
<dbReference type="Proteomes" id="UP000610456">
    <property type="component" value="Unassembled WGS sequence"/>
</dbReference>
<dbReference type="EMBL" id="BMXB01000003">
    <property type="protein sequence ID" value="GHA34125.1"/>
    <property type="molecule type" value="Genomic_DNA"/>
</dbReference>
<keyword evidence="2" id="KW-1185">Reference proteome</keyword>
<name>A0A918SE02_9FLAO</name>
<dbReference type="AlphaFoldDB" id="A0A918SE02"/>
<proteinExistence type="predicted"/>
<gene>
    <name evidence="1" type="ORF">GCM10007103_14650</name>
</gene>
<evidence type="ECO:0000313" key="1">
    <source>
        <dbReference type="EMBL" id="GHA34125.1"/>
    </source>
</evidence>
<sequence length="263" mass="29758">MIYFNSETLVAMYQERQSANVLQKNERDCPKHNTPQCAIPIEIGKRENASFTRDLVYYKFNVENPDEFIFTLNPVPNTRGISLELQDGDYNRMYRSSFEAGHPSSADFKIRTPGEYYLVLRPASCCSGANTKYGLLISTAEQTPVLDIVATDCPKRNTPQCAIPLNIGEMDSDTFNRNEIYYTFDLEDAKKIKFTLDPMPVTRGVSLEIKDSNYNMVTNHSFEKGNPGNFEFDFLNKGKYYLLLKPAACCSGGSNDYTIAVSE</sequence>
<evidence type="ECO:0008006" key="3">
    <source>
        <dbReference type="Google" id="ProtNLM"/>
    </source>
</evidence>
<evidence type="ECO:0000313" key="2">
    <source>
        <dbReference type="Proteomes" id="UP000610456"/>
    </source>
</evidence>
<comment type="caution">
    <text evidence="1">The sequence shown here is derived from an EMBL/GenBank/DDBJ whole genome shotgun (WGS) entry which is preliminary data.</text>
</comment>
<reference evidence="1" key="2">
    <citation type="submission" date="2020-09" db="EMBL/GenBank/DDBJ databases">
        <authorList>
            <person name="Sun Q."/>
            <person name="Kim S."/>
        </authorList>
    </citation>
    <scope>NUCLEOTIDE SEQUENCE</scope>
    <source>
        <strain evidence="1">KCTC 12719</strain>
    </source>
</reference>
<reference evidence="1" key="1">
    <citation type="journal article" date="2014" name="Int. J. Syst. Evol. Microbiol.">
        <title>Complete genome sequence of Corynebacterium casei LMG S-19264T (=DSM 44701T), isolated from a smear-ripened cheese.</title>
        <authorList>
            <consortium name="US DOE Joint Genome Institute (JGI-PGF)"/>
            <person name="Walter F."/>
            <person name="Albersmeier A."/>
            <person name="Kalinowski J."/>
            <person name="Ruckert C."/>
        </authorList>
    </citation>
    <scope>NUCLEOTIDE SEQUENCE</scope>
    <source>
        <strain evidence="1">KCTC 12719</strain>
    </source>
</reference>
<dbReference type="Gene3D" id="2.60.120.380">
    <property type="match status" value="2"/>
</dbReference>
<protein>
    <recommendedName>
        <fullName evidence="3">Pre-peptidase C-terminal domain-containing protein</fullName>
    </recommendedName>
</protein>
<accession>A0A918SE02</accession>